<dbReference type="SUPFAM" id="SSF48403">
    <property type="entry name" value="Ankyrin repeat"/>
    <property type="match status" value="1"/>
</dbReference>
<name>D8LGC4_ECTSI</name>
<keyword evidence="2" id="KW-1185">Reference proteome</keyword>
<protein>
    <recommendedName>
        <fullName evidence="3">Ankyrin repeat protein</fullName>
    </recommendedName>
</protein>
<evidence type="ECO:0000313" key="1">
    <source>
        <dbReference type="EMBL" id="CBN79023.1"/>
    </source>
</evidence>
<dbReference type="EMBL" id="FN648180">
    <property type="protein sequence ID" value="CBN79023.1"/>
    <property type="molecule type" value="Genomic_DNA"/>
</dbReference>
<reference evidence="1 2" key="1">
    <citation type="journal article" date="2010" name="Nature">
        <title>The Ectocarpus genome and the independent evolution of multicellularity in brown algae.</title>
        <authorList>
            <person name="Cock J.M."/>
            <person name="Sterck L."/>
            <person name="Rouze P."/>
            <person name="Scornet D."/>
            <person name="Allen A.E."/>
            <person name="Amoutzias G."/>
            <person name="Anthouard V."/>
            <person name="Artiguenave F."/>
            <person name="Aury J.M."/>
            <person name="Badger J.H."/>
            <person name="Beszteri B."/>
            <person name="Billiau K."/>
            <person name="Bonnet E."/>
            <person name="Bothwell J.H."/>
            <person name="Bowler C."/>
            <person name="Boyen C."/>
            <person name="Brownlee C."/>
            <person name="Carrano C.J."/>
            <person name="Charrier B."/>
            <person name="Cho G.Y."/>
            <person name="Coelho S.M."/>
            <person name="Collen J."/>
            <person name="Corre E."/>
            <person name="Da Silva C."/>
            <person name="Delage L."/>
            <person name="Delaroque N."/>
            <person name="Dittami S.M."/>
            <person name="Doulbeau S."/>
            <person name="Elias M."/>
            <person name="Farnham G."/>
            <person name="Gachon C.M."/>
            <person name="Gschloessl B."/>
            <person name="Heesch S."/>
            <person name="Jabbari K."/>
            <person name="Jubin C."/>
            <person name="Kawai H."/>
            <person name="Kimura K."/>
            <person name="Kloareg B."/>
            <person name="Kupper F.C."/>
            <person name="Lang D."/>
            <person name="Le Bail A."/>
            <person name="Leblanc C."/>
            <person name="Lerouge P."/>
            <person name="Lohr M."/>
            <person name="Lopez P.J."/>
            <person name="Martens C."/>
            <person name="Maumus F."/>
            <person name="Michel G."/>
            <person name="Miranda-Saavedra D."/>
            <person name="Morales J."/>
            <person name="Moreau H."/>
            <person name="Motomura T."/>
            <person name="Nagasato C."/>
            <person name="Napoli C.A."/>
            <person name="Nelson D.R."/>
            <person name="Nyvall-Collen P."/>
            <person name="Peters A.F."/>
            <person name="Pommier C."/>
            <person name="Potin P."/>
            <person name="Poulain J."/>
            <person name="Quesneville H."/>
            <person name="Read B."/>
            <person name="Rensing S.A."/>
            <person name="Ritter A."/>
            <person name="Rousvoal S."/>
            <person name="Samanta M."/>
            <person name="Samson G."/>
            <person name="Schroeder D.C."/>
            <person name="Segurens B."/>
            <person name="Strittmatter M."/>
            <person name="Tonon T."/>
            <person name="Tregear J.W."/>
            <person name="Valentin K."/>
            <person name="von Dassow P."/>
            <person name="Yamagishi T."/>
            <person name="Van de Peer Y."/>
            <person name="Wincker P."/>
        </authorList>
    </citation>
    <scope>NUCLEOTIDE SEQUENCE [LARGE SCALE GENOMIC DNA]</scope>
    <source>
        <strain evidence="2">Ec32 / CCAP1310/4</strain>
    </source>
</reference>
<evidence type="ECO:0000313" key="2">
    <source>
        <dbReference type="Proteomes" id="UP000002630"/>
    </source>
</evidence>
<evidence type="ECO:0008006" key="3">
    <source>
        <dbReference type="Google" id="ProtNLM"/>
    </source>
</evidence>
<gene>
    <name evidence="1" type="ORF">Esi_0165_0055</name>
</gene>
<dbReference type="EMBL" id="FN649741">
    <property type="protein sequence ID" value="CBN79023.1"/>
    <property type="molecule type" value="Genomic_DNA"/>
</dbReference>
<dbReference type="InterPro" id="IPR052050">
    <property type="entry name" value="SecEffector_AnkRepeat"/>
</dbReference>
<dbReference type="Proteomes" id="UP000002630">
    <property type="component" value="Linkage Group LG16"/>
</dbReference>
<accession>D8LGC4</accession>
<dbReference type="Pfam" id="PF13637">
    <property type="entry name" value="Ank_4"/>
    <property type="match status" value="1"/>
</dbReference>
<dbReference type="InParanoid" id="D8LGC4"/>
<dbReference type="OMA" id="AREPACC"/>
<dbReference type="PANTHER" id="PTHR46586:SF3">
    <property type="entry name" value="ANKYRIN REPEAT-CONTAINING PROTEIN"/>
    <property type="match status" value="1"/>
</dbReference>
<organism evidence="1 2">
    <name type="scientific">Ectocarpus siliculosus</name>
    <name type="common">Brown alga</name>
    <name type="synonym">Conferva siliculosa</name>
    <dbReference type="NCBI Taxonomy" id="2880"/>
    <lineage>
        <taxon>Eukaryota</taxon>
        <taxon>Sar</taxon>
        <taxon>Stramenopiles</taxon>
        <taxon>Ochrophyta</taxon>
        <taxon>PX clade</taxon>
        <taxon>Phaeophyceae</taxon>
        <taxon>Ectocarpales</taxon>
        <taxon>Ectocarpaceae</taxon>
        <taxon>Ectocarpus</taxon>
    </lineage>
</organism>
<dbReference type="Gene3D" id="1.25.40.20">
    <property type="entry name" value="Ankyrin repeat-containing domain"/>
    <property type="match status" value="1"/>
</dbReference>
<dbReference type="AlphaFoldDB" id="D8LGC4"/>
<dbReference type="OrthoDB" id="187035at2759"/>
<dbReference type="InterPro" id="IPR002110">
    <property type="entry name" value="Ankyrin_rpt"/>
</dbReference>
<dbReference type="PANTHER" id="PTHR46586">
    <property type="entry name" value="ANKYRIN REPEAT-CONTAINING PROTEIN"/>
    <property type="match status" value="1"/>
</dbReference>
<dbReference type="InterPro" id="IPR036770">
    <property type="entry name" value="Ankyrin_rpt-contain_sf"/>
</dbReference>
<sequence>MAEFVGDKQYLFFAPVSQDWRSAWGGRPTVTSYATPYTSLSQLRWSLDCGLKKEKGVQNGRVLSSLARTGDVGLLEVAHKKLGCRLMSRFFVVAAGCGHLDALIWATRTGDRSWDVSASSAAAKGGHLHILRWAKSNRQPWQGVTVCSSAAAGGQLHVLRWLRENGCHWNHSTCTEAARGGHLATIQWARQQGCPWSVRTCAAAATGGPPILRWLREHGCPWDANTCFALAEVGDLATLRWAKENGCPWVQSRVLSAAARGGNVEVLQYVFDSQGHNQALEGRSADLCGVAAGGGHIDALKWARGKGYQWNERTCMAAARGGHLEVLQWLRQEECPWDYLTILAAATHGNRHVSSWARENGCDLPPEAREPACCCRRCIEFFDVGENCCQTTYILLYCFCLYLPAKWCGILGDRVSNMQLRRSARACCQRCFRGSAAIS</sequence>
<proteinExistence type="predicted"/>